<sequence>MSQLGAAASSRFADRTREIGLTPSDAGVIRLLGRAPGLSQRSLADRLGAVPSRVVSLIDSLQERGLVERVRSSTDRRNYELHLTDAGKRVLRELRGIAEQHEAELLAPLTDEQITQLGELLAQLANGHGLDRDLHRDVVRQAGRDAGPDGGPDRARKA</sequence>
<gene>
    <name evidence="2" type="ORF">GCM10023346_02780</name>
</gene>
<keyword evidence="3" id="KW-1185">Reference proteome</keyword>
<dbReference type="SMART" id="SM00347">
    <property type="entry name" value="HTH_MARR"/>
    <property type="match status" value="1"/>
</dbReference>
<dbReference type="EMBL" id="BAABKK010000002">
    <property type="protein sequence ID" value="GAA5189106.1"/>
    <property type="molecule type" value="Genomic_DNA"/>
</dbReference>
<comment type="caution">
    <text evidence="2">The sequence shown here is derived from an EMBL/GenBank/DDBJ whole genome shotgun (WGS) entry which is preliminary data.</text>
</comment>
<dbReference type="Gene3D" id="1.10.10.10">
    <property type="entry name" value="Winged helix-like DNA-binding domain superfamily/Winged helix DNA-binding domain"/>
    <property type="match status" value="1"/>
</dbReference>
<accession>A0ABP9RYD0</accession>
<feature type="domain" description="HTH marR-type" evidence="1">
    <location>
        <begin position="1"/>
        <end position="126"/>
    </location>
</feature>
<dbReference type="PANTHER" id="PTHR33164">
    <property type="entry name" value="TRANSCRIPTIONAL REGULATOR, MARR FAMILY"/>
    <property type="match status" value="1"/>
</dbReference>
<dbReference type="PROSITE" id="PS50995">
    <property type="entry name" value="HTH_MARR_2"/>
    <property type="match status" value="1"/>
</dbReference>
<reference evidence="3" key="1">
    <citation type="journal article" date="2019" name="Int. J. Syst. Evol. Microbiol.">
        <title>The Global Catalogue of Microorganisms (GCM) 10K type strain sequencing project: providing services to taxonomists for standard genome sequencing and annotation.</title>
        <authorList>
            <consortium name="The Broad Institute Genomics Platform"/>
            <consortium name="The Broad Institute Genome Sequencing Center for Infectious Disease"/>
            <person name="Wu L."/>
            <person name="Ma J."/>
        </authorList>
    </citation>
    <scope>NUCLEOTIDE SEQUENCE [LARGE SCALE GENOMIC DNA]</scope>
    <source>
        <strain evidence="3">JCM 18514</strain>
    </source>
</reference>
<dbReference type="InterPro" id="IPR036390">
    <property type="entry name" value="WH_DNA-bd_sf"/>
</dbReference>
<dbReference type="PANTHER" id="PTHR33164:SF43">
    <property type="entry name" value="HTH-TYPE TRANSCRIPTIONAL REPRESSOR YETL"/>
    <property type="match status" value="1"/>
</dbReference>
<dbReference type="InterPro" id="IPR036388">
    <property type="entry name" value="WH-like_DNA-bd_sf"/>
</dbReference>
<organism evidence="2 3">
    <name type="scientific">Arthrobacter gyeryongensis</name>
    <dbReference type="NCBI Taxonomy" id="1650592"/>
    <lineage>
        <taxon>Bacteria</taxon>
        <taxon>Bacillati</taxon>
        <taxon>Actinomycetota</taxon>
        <taxon>Actinomycetes</taxon>
        <taxon>Micrococcales</taxon>
        <taxon>Micrococcaceae</taxon>
        <taxon>Arthrobacter</taxon>
    </lineage>
</organism>
<proteinExistence type="predicted"/>
<dbReference type="SUPFAM" id="SSF46785">
    <property type="entry name" value="Winged helix' DNA-binding domain"/>
    <property type="match status" value="1"/>
</dbReference>
<evidence type="ECO:0000259" key="1">
    <source>
        <dbReference type="PROSITE" id="PS50995"/>
    </source>
</evidence>
<dbReference type="InterPro" id="IPR039422">
    <property type="entry name" value="MarR/SlyA-like"/>
</dbReference>
<dbReference type="Pfam" id="PF12802">
    <property type="entry name" value="MarR_2"/>
    <property type="match status" value="1"/>
</dbReference>
<protein>
    <recommendedName>
        <fullName evidence="1">HTH marR-type domain-containing protein</fullName>
    </recommendedName>
</protein>
<dbReference type="InterPro" id="IPR000835">
    <property type="entry name" value="HTH_MarR-typ"/>
</dbReference>
<evidence type="ECO:0000313" key="3">
    <source>
        <dbReference type="Proteomes" id="UP001500200"/>
    </source>
</evidence>
<evidence type="ECO:0000313" key="2">
    <source>
        <dbReference type="EMBL" id="GAA5189106.1"/>
    </source>
</evidence>
<dbReference type="PRINTS" id="PR00598">
    <property type="entry name" value="HTHMARR"/>
</dbReference>
<dbReference type="Proteomes" id="UP001500200">
    <property type="component" value="Unassembled WGS sequence"/>
</dbReference>
<name>A0ABP9RYD0_9MICC</name>